<dbReference type="Proteomes" id="UP000702954">
    <property type="component" value="Unassembled WGS sequence"/>
</dbReference>
<protein>
    <submittedName>
        <fullName evidence="8">Radical SAM family protein</fullName>
    </submittedName>
    <submittedName>
        <fullName evidence="7">Radical SAM protein</fullName>
    </submittedName>
</protein>
<dbReference type="InterPro" id="IPR007197">
    <property type="entry name" value="rSAM"/>
</dbReference>
<dbReference type="PANTHER" id="PTHR43409">
    <property type="entry name" value="ANAEROBIC MAGNESIUM-PROTOPORPHYRIN IX MONOMETHYL ESTER CYCLASE-RELATED"/>
    <property type="match status" value="1"/>
</dbReference>
<keyword evidence="2" id="KW-0949">S-adenosyl-L-methionine</keyword>
<evidence type="ECO:0000256" key="4">
    <source>
        <dbReference type="ARBA" id="ARBA00023004"/>
    </source>
</evidence>
<dbReference type="SFLD" id="SFLDG01082">
    <property type="entry name" value="B12-binding_domain_containing"/>
    <property type="match status" value="1"/>
</dbReference>
<dbReference type="EMBL" id="BHEO01000008">
    <property type="protein sequence ID" value="GBU05303.1"/>
    <property type="molecule type" value="Genomic_DNA"/>
</dbReference>
<name>A0A4R3JRX8_9FIRM</name>
<evidence type="ECO:0000256" key="1">
    <source>
        <dbReference type="ARBA" id="ARBA00001966"/>
    </source>
</evidence>
<dbReference type="InterPro" id="IPR051198">
    <property type="entry name" value="BchE-like"/>
</dbReference>
<dbReference type="PROSITE" id="PS51918">
    <property type="entry name" value="RADICAL_SAM"/>
    <property type="match status" value="1"/>
</dbReference>
<dbReference type="GO" id="GO:0051536">
    <property type="term" value="F:iron-sulfur cluster binding"/>
    <property type="evidence" value="ECO:0007669"/>
    <property type="project" value="UniProtKB-KW"/>
</dbReference>
<evidence type="ECO:0000256" key="3">
    <source>
        <dbReference type="ARBA" id="ARBA00022723"/>
    </source>
</evidence>
<dbReference type="InterPro" id="IPR058240">
    <property type="entry name" value="rSAM_sf"/>
</dbReference>
<dbReference type="PANTHER" id="PTHR43409:SF4">
    <property type="entry name" value="RADICAL SAM SUPERFAMILY PROTEIN"/>
    <property type="match status" value="1"/>
</dbReference>
<dbReference type="Proteomes" id="UP000294613">
    <property type="component" value="Unassembled WGS sequence"/>
</dbReference>
<dbReference type="Gene3D" id="3.80.30.20">
    <property type="entry name" value="tm_1862 like domain"/>
    <property type="match status" value="1"/>
</dbReference>
<comment type="caution">
    <text evidence="8">The sequence shown here is derived from an EMBL/GenBank/DDBJ whole genome shotgun (WGS) entry which is preliminary data.</text>
</comment>
<dbReference type="InterPro" id="IPR006638">
    <property type="entry name" value="Elp3/MiaA/NifB-like_rSAM"/>
</dbReference>
<reference evidence="7 10" key="1">
    <citation type="journal article" date="2018" name="Int. J. Syst. Evol. Microbiol.">
        <title>Draft Genome Sequence of Faecalimonas umbilicata JCM 30896T, an Acetate-Producing Bacterium Isolated from Human Feces.</title>
        <authorList>
            <person name="Sakamoto M."/>
            <person name="Ikeyama N."/>
            <person name="Yuki M."/>
            <person name="Ohkuma M."/>
        </authorList>
    </citation>
    <scope>NUCLEOTIDE SEQUENCE [LARGE SCALE GENOMIC DNA]</scope>
    <source>
        <strain evidence="7 10">EGH7</strain>
    </source>
</reference>
<evidence type="ECO:0000256" key="5">
    <source>
        <dbReference type="ARBA" id="ARBA00023014"/>
    </source>
</evidence>
<dbReference type="SFLD" id="SFLDG01095">
    <property type="entry name" value="Uncharacterised_Radical_SAM_Su"/>
    <property type="match status" value="1"/>
</dbReference>
<evidence type="ECO:0000313" key="7">
    <source>
        <dbReference type="EMBL" id="GBU05303.1"/>
    </source>
</evidence>
<dbReference type="EMBL" id="SLZV01000002">
    <property type="protein sequence ID" value="TCS69909.1"/>
    <property type="molecule type" value="Genomic_DNA"/>
</dbReference>
<dbReference type="SUPFAM" id="SSF102114">
    <property type="entry name" value="Radical SAM enzymes"/>
    <property type="match status" value="1"/>
</dbReference>
<reference evidence="8 9" key="2">
    <citation type="submission" date="2019-03" db="EMBL/GenBank/DDBJ databases">
        <title>Genomic Encyclopedia of Type Strains, Phase IV (KMG-IV): sequencing the most valuable type-strain genomes for metagenomic binning, comparative biology and taxonomic classification.</title>
        <authorList>
            <person name="Goeker M."/>
        </authorList>
    </citation>
    <scope>NUCLEOTIDE SEQUENCE [LARGE SCALE GENOMIC DNA]</scope>
    <source>
        <strain evidence="8 9">DSM 103426</strain>
    </source>
</reference>
<dbReference type="CDD" id="cd01335">
    <property type="entry name" value="Radical_SAM"/>
    <property type="match status" value="1"/>
</dbReference>
<proteinExistence type="predicted"/>
<keyword evidence="10" id="KW-1185">Reference proteome</keyword>
<dbReference type="InterPro" id="IPR023404">
    <property type="entry name" value="rSAM_horseshoe"/>
</dbReference>
<keyword evidence="5" id="KW-0411">Iron-sulfur</keyword>
<feature type="domain" description="Radical SAM core" evidence="6">
    <location>
        <begin position="11"/>
        <end position="236"/>
    </location>
</feature>
<dbReference type="RefSeq" id="WP_116441767.1">
    <property type="nucleotide sequence ID" value="NZ_BHEO01000008.1"/>
</dbReference>
<evidence type="ECO:0000313" key="9">
    <source>
        <dbReference type="Proteomes" id="UP000294613"/>
    </source>
</evidence>
<sequence length="282" mass="32006">MSESRNIFYPQTEITTVLVPVTRGCSFNQCAFCSMYKEETYEEVTLQEIEFELMNGETYTERVFLTGADPLSVGYEKMMRILKLIQKYYPYCGCVAMYAAVRTINNYTVEELKQLHAAGLRLLYIGFESGSDEVLKSIRKGHTVKTAIAVGKKLNEARLPFNAIVMYGIAGEGNSEENAKKTAEMLNQFSASKIITMNLTVFASTELAKMEQEGMFVQASIKEKISEVRILLENLDMKKRTEFDTTHATNIIKLLGTLPDEKEILLEKIKNSTMKKLKDDKK</sequence>
<accession>A0A4R3JRX8</accession>
<evidence type="ECO:0000313" key="8">
    <source>
        <dbReference type="EMBL" id="TCS69909.1"/>
    </source>
</evidence>
<keyword evidence="4" id="KW-0408">Iron</keyword>
<keyword evidence="3" id="KW-0479">Metal-binding</keyword>
<dbReference type="GO" id="GO:0046872">
    <property type="term" value="F:metal ion binding"/>
    <property type="evidence" value="ECO:0007669"/>
    <property type="project" value="UniProtKB-KW"/>
</dbReference>
<evidence type="ECO:0000259" key="6">
    <source>
        <dbReference type="PROSITE" id="PS51918"/>
    </source>
</evidence>
<dbReference type="SMART" id="SM00729">
    <property type="entry name" value="Elp3"/>
    <property type="match status" value="1"/>
</dbReference>
<dbReference type="AlphaFoldDB" id="A0A4R3JRX8"/>
<evidence type="ECO:0000256" key="2">
    <source>
        <dbReference type="ARBA" id="ARBA00022691"/>
    </source>
</evidence>
<evidence type="ECO:0000313" key="10">
    <source>
        <dbReference type="Proteomes" id="UP000702954"/>
    </source>
</evidence>
<dbReference type="GO" id="GO:0003824">
    <property type="term" value="F:catalytic activity"/>
    <property type="evidence" value="ECO:0007669"/>
    <property type="project" value="InterPro"/>
</dbReference>
<dbReference type="SFLD" id="SFLDS00029">
    <property type="entry name" value="Radical_SAM"/>
    <property type="match status" value="1"/>
</dbReference>
<dbReference type="Pfam" id="PF04055">
    <property type="entry name" value="Radical_SAM"/>
    <property type="match status" value="1"/>
</dbReference>
<organism evidence="8 9">
    <name type="scientific">Faecalimonas umbilicata</name>
    <dbReference type="NCBI Taxonomy" id="1912855"/>
    <lineage>
        <taxon>Bacteria</taxon>
        <taxon>Bacillati</taxon>
        <taxon>Bacillota</taxon>
        <taxon>Clostridia</taxon>
        <taxon>Lachnospirales</taxon>
        <taxon>Lachnospiraceae</taxon>
        <taxon>Faecalimonas</taxon>
    </lineage>
</organism>
<gene>
    <name evidence="8" type="ORF">EDD74_10276</name>
    <name evidence="7" type="ORF">FAEUMB_18440</name>
</gene>
<comment type="cofactor">
    <cofactor evidence="1">
        <name>[4Fe-4S] cluster</name>
        <dbReference type="ChEBI" id="CHEBI:49883"/>
    </cofactor>
</comment>